<dbReference type="OrthoDB" id="5988002at2759"/>
<proteinExistence type="inferred from homology"/>
<evidence type="ECO:0000256" key="2">
    <source>
        <dbReference type="ARBA" id="ARBA00005512"/>
    </source>
</evidence>
<evidence type="ECO:0000256" key="8">
    <source>
        <dbReference type="RuleBase" id="RU361229"/>
    </source>
</evidence>
<evidence type="ECO:0000256" key="1">
    <source>
        <dbReference type="ARBA" id="ARBA00004477"/>
    </source>
</evidence>
<dbReference type="InterPro" id="IPR057434">
    <property type="entry name" value="LMF1/2_N"/>
</dbReference>
<dbReference type="PANTHER" id="PTHR14463">
    <property type="entry name" value="LIPASE MATURATION FACTOR"/>
    <property type="match status" value="1"/>
</dbReference>
<dbReference type="PANTHER" id="PTHR14463:SF5">
    <property type="entry name" value="LIPASE MATURATION FACTOR 2"/>
    <property type="match status" value="1"/>
</dbReference>
<comment type="similarity">
    <text evidence="2 8">Belongs to the lipase maturation factor family.</text>
</comment>
<evidence type="ECO:0000256" key="4">
    <source>
        <dbReference type="ARBA" id="ARBA00022824"/>
    </source>
</evidence>
<name>A0A212CD65_CEREH</name>
<comment type="caution">
    <text evidence="12">The sequence shown here is derived from an EMBL/GenBank/DDBJ whole genome shotgun (WGS) entry which is preliminary data.</text>
</comment>
<feature type="compositionally biased region" description="Polar residues" evidence="9">
    <location>
        <begin position="711"/>
        <end position="732"/>
    </location>
</feature>
<feature type="compositionally biased region" description="Basic and acidic residues" evidence="9">
    <location>
        <begin position="694"/>
        <end position="704"/>
    </location>
</feature>
<comment type="subcellular location">
    <subcellularLocation>
        <location evidence="1 8">Endoplasmic reticulum membrane</location>
        <topology evidence="1 8">Multi-pass membrane protein</topology>
    </subcellularLocation>
</comment>
<keyword evidence="5 8" id="KW-1133">Transmembrane helix</keyword>
<evidence type="ECO:0000259" key="11">
    <source>
        <dbReference type="Pfam" id="PF25179"/>
    </source>
</evidence>
<evidence type="ECO:0000256" key="6">
    <source>
        <dbReference type="ARBA" id="ARBA00023136"/>
    </source>
</evidence>
<feature type="domain" description="Lipase maturation factor 1/2 C-terminal" evidence="11">
    <location>
        <begin position="507"/>
        <end position="617"/>
    </location>
</feature>
<comment type="function">
    <text evidence="8">Involved in the maturation of specific proteins in the endoplasmic reticulum.</text>
</comment>
<feature type="domain" description="Lipase maturation factor 1/2 N-terminal" evidence="10">
    <location>
        <begin position="159"/>
        <end position="293"/>
    </location>
</feature>
<evidence type="ECO:0000256" key="3">
    <source>
        <dbReference type="ARBA" id="ARBA00022692"/>
    </source>
</evidence>
<evidence type="ECO:0000313" key="13">
    <source>
        <dbReference type="Proteomes" id="UP000242450"/>
    </source>
</evidence>
<evidence type="ECO:0000259" key="10">
    <source>
        <dbReference type="Pfam" id="PF06762"/>
    </source>
</evidence>
<dbReference type="InterPro" id="IPR057433">
    <property type="entry name" value="LMF1/2_C"/>
</dbReference>
<feature type="region of interest" description="Disordered" evidence="9">
    <location>
        <begin position="692"/>
        <end position="732"/>
    </location>
</feature>
<dbReference type="EMBL" id="MKHE01000022">
    <property type="protein sequence ID" value="OWK03961.1"/>
    <property type="molecule type" value="Genomic_DNA"/>
</dbReference>
<feature type="transmembrane region" description="Helical" evidence="8">
    <location>
        <begin position="365"/>
        <end position="384"/>
    </location>
</feature>
<keyword evidence="3 8" id="KW-0812">Transmembrane</keyword>
<evidence type="ECO:0000256" key="7">
    <source>
        <dbReference type="ARBA" id="ARBA00023180"/>
    </source>
</evidence>
<dbReference type="GO" id="GO:0051604">
    <property type="term" value="P:protein maturation"/>
    <property type="evidence" value="ECO:0007669"/>
    <property type="project" value="InterPro"/>
</dbReference>
<sequence length="732" mass="81468">MCPPTGLYGPEGILPARRTLRPQGKSRWQQLWETPTLLWEAPLLGLDTAQGLELLSLLGTLLALGALLTRQLRHLLVYLLLWATYLSVYQASGGCATGTLASSSLQALPPSPQPVPLQTHSLCFLTALLPAGGPGVSLFPVGSSLDGEEGLCAIFSPHRDSLLLETGFLAVLVAPLGLPPNHKQAPQGRPGRVSPHEGLPFWLVRWLLFRLMFASGVVKLTSRCPAWWGLTALTYHYETQCLPTPAAWFAHHLPVWLHKLSVVATFLIEIAVPPLFFAPVRRLRLAAFYSQVADPWLSWPAAWPKALLAVLTLLLELAVYGLLTYGVVHCFGLEVDWEQHVVRSRTNFTFHQFSQWLKTVTLPTMWLGAASLAWELLTALWRWVQVRGLLQKLCAAVQLSIFGTATVALFMISLVPYSYMEPSSHGRLWTGAHRLFGTVEHLQLANSYGLFRRMTGLGGRPEVVLEGSYDGLQWTVRAPSGPCPGCLATPQAWVGREGGASRAEGDSARQEIEFMYKPGNLSRPPPIVVPHQPRLDWQMWFAALGPHTHSPWFSSLVLRLLQGKEPVIRLIQNHTPGYPFHKQPPTYVRAQRYKYWFSHPWEQGQWWRRQWVEEFFPSVSLGDPTLDMLLRQFGLQDRSPPRARGSSNTLTQVLHWVRKQLSPLEAPALLWGLLGAVGAIKVMQALLGPQALPRTKEEKHKPAPQEDSVAASKQASPAPNISSSSQTPRQKK</sequence>
<reference evidence="12 13" key="1">
    <citation type="journal article" date="2018" name="Mol. Genet. Genomics">
        <title>The red deer Cervus elaphus genome CerEla1.0: sequencing, annotating, genes, and chromosomes.</title>
        <authorList>
            <person name="Bana N.A."/>
            <person name="Nyiri A."/>
            <person name="Nagy J."/>
            <person name="Frank K."/>
            <person name="Nagy T."/>
            <person name="Steger V."/>
            <person name="Schiller M."/>
            <person name="Lakatos P."/>
            <person name="Sugar L."/>
            <person name="Horn P."/>
            <person name="Barta E."/>
            <person name="Orosz L."/>
        </authorList>
    </citation>
    <scope>NUCLEOTIDE SEQUENCE [LARGE SCALE GENOMIC DNA]</scope>
    <source>
        <strain evidence="12">Hungarian</strain>
    </source>
</reference>
<keyword evidence="7" id="KW-0325">Glycoprotein</keyword>
<dbReference type="AlphaFoldDB" id="A0A212CD65"/>
<dbReference type="GO" id="GO:0005789">
    <property type="term" value="C:endoplasmic reticulum membrane"/>
    <property type="evidence" value="ECO:0007669"/>
    <property type="project" value="UniProtKB-SubCell"/>
</dbReference>
<keyword evidence="6 8" id="KW-0472">Membrane</keyword>
<gene>
    <name evidence="12" type="ORF">Celaphus_00013665</name>
</gene>
<evidence type="ECO:0000313" key="12">
    <source>
        <dbReference type="EMBL" id="OWK03961.1"/>
    </source>
</evidence>
<dbReference type="Pfam" id="PF25179">
    <property type="entry name" value="LMF1_C"/>
    <property type="match status" value="1"/>
</dbReference>
<dbReference type="InterPro" id="IPR009613">
    <property type="entry name" value="LMF"/>
</dbReference>
<feature type="transmembrane region" description="Helical" evidence="8">
    <location>
        <begin position="396"/>
        <end position="419"/>
    </location>
</feature>
<accession>A0A212CD65</accession>
<dbReference type="Pfam" id="PF06762">
    <property type="entry name" value="LMF1"/>
    <property type="match status" value="1"/>
</dbReference>
<protein>
    <recommendedName>
        <fullName evidence="8">Lipase maturation factor</fullName>
    </recommendedName>
</protein>
<organism evidence="12 13">
    <name type="scientific">Cervus elaphus hippelaphus</name>
    <name type="common">European red deer</name>
    <dbReference type="NCBI Taxonomy" id="46360"/>
    <lineage>
        <taxon>Eukaryota</taxon>
        <taxon>Metazoa</taxon>
        <taxon>Chordata</taxon>
        <taxon>Craniata</taxon>
        <taxon>Vertebrata</taxon>
        <taxon>Euteleostomi</taxon>
        <taxon>Mammalia</taxon>
        <taxon>Eutheria</taxon>
        <taxon>Laurasiatheria</taxon>
        <taxon>Artiodactyla</taxon>
        <taxon>Ruminantia</taxon>
        <taxon>Pecora</taxon>
        <taxon>Cervidae</taxon>
        <taxon>Cervinae</taxon>
        <taxon>Cervus</taxon>
    </lineage>
</organism>
<feature type="transmembrane region" description="Helical" evidence="8">
    <location>
        <begin position="306"/>
        <end position="328"/>
    </location>
</feature>
<comment type="caution">
    <text evidence="8">Lacks conserved residue(s) required for the propagation of feature annotation.</text>
</comment>
<keyword evidence="4 8" id="KW-0256">Endoplasmic reticulum</keyword>
<evidence type="ECO:0000256" key="9">
    <source>
        <dbReference type="SAM" id="MobiDB-lite"/>
    </source>
</evidence>
<dbReference type="Proteomes" id="UP000242450">
    <property type="component" value="Chromosome 22"/>
</dbReference>
<evidence type="ECO:0000256" key="5">
    <source>
        <dbReference type="ARBA" id="ARBA00022989"/>
    </source>
</evidence>
<keyword evidence="13" id="KW-1185">Reference proteome</keyword>